<feature type="transmembrane region" description="Helical" evidence="6">
    <location>
        <begin position="243"/>
        <end position="261"/>
    </location>
</feature>
<feature type="transmembrane region" description="Helical" evidence="6">
    <location>
        <begin position="845"/>
        <end position="870"/>
    </location>
</feature>
<comment type="similarity">
    <text evidence="2">Belongs to the 4-toluene sulfonate uptake permease (TSUP) (TC 2.A.102) family.</text>
</comment>
<dbReference type="InterPro" id="IPR002781">
    <property type="entry name" value="TM_pro_TauE-like"/>
</dbReference>
<feature type="transmembrane region" description="Helical" evidence="6">
    <location>
        <begin position="515"/>
        <end position="545"/>
    </location>
</feature>
<feature type="transmembrane region" description="Helical" evidence="6">
    <location>
        <begin position="367"/>
        <end position="389"/>
    </location>
</feature>
<evidence type="ECO:0000313" key="9">
    <source>
        <dbReference type="Proteomes" id="UP000657918"/>
    </source>
</evidence>
<dbReference type="Pfam" id="PF01925">
    <property type="entry name" value="TauE"/>
    <property type="match status" value="3"/>
</dbReference>
<keyword evidence="9" id="KW-1185">Reference proteome</keyword>
<feature type="transmembrane region" description="Helical" evidence="6">
    <location>
        <begin position="395"/>
        <end position="416"/>
    </location>
</feature>
<keyword evidence="3 6" id="KW-0812">Transmembrane</keyword>
<feature type="transmembrane region" description="Helical" evidence="6">
    <location>
        <begin position="330"/>
        <end position="355"/>
    </location>
</feature>
<feature type="chain" id="PRO_5032319543" description="Sulfite exporter TauE/SafE family protein" evidence="7">
    <location>
        <begin position="26"/>
        <end position="885"/>
    </location>
</feature>
<name>A0A835MWK2_9ROSI</name>
<evidence type="ECO:0000256" key="5">
    <source>
        <dbReference type="ARBA" id="ARBA00023136"/>
    </source>
</evidence>
<keyword evidence="4 6" id="KW-1133">Transmembrane helix</keyword>
<proteinExistence type="inferred from homology"/>
<reference evidence="8 9" key="1">
    <citation type="submission" date="2020-10" db="EMBL/GenBank/DDBJ databases">
        <title>Plant Genome Project.</title>
        <authorList>
            <person name="Zhang R.-G."/>
        </authorList>
    </citation>
    <scope>NUCLEOTIDE SEQUENCE [LARGE SCALE GENOMIC DNA]</scope>
    <source>
        <strain evidence="8">FAFU-HL-1</strain>
        <tissue evidence="8">Leaf</tissue>
    </source>
</reference>
<dbReference type="EMBL" id="JADGMS010000011">
    <property type="protein sequence ID" value="KAF9672203.1"/>
    <property type="molecule type" value="Genomic_DNA"/>
</dbReference>
<dbReference type="GO" id="GO:0031464">
    <property type="term" value="C:Cul4A-RING E3 ubiquitin ligase complex"/>
    <property type="evidence" value="ECO:0007669"/>
    <property type="project" value="TreeGrafter"/>
</dbReference>
<evidence type="ECO:0008006" key="10">
    <source>
        <dbReference type="Google" id="ProtNLM"/>
    </source>
</evidence>
<dbReference type="GO" id="GO:0016567">
    <property type="term" value="P:protein ubiquitination"/>
    <property type="evidence" value="ECO:0007669"/>
    <property type="project" value="TreeGrafter"/>
</dbReference>
<feature type="transmembrane region" description="Helical" evidence="6">
    <location>
        <begin position="784"/>
        <end position="807"/>
    </location>
</feature>
<dbReference type="AlphaFoldDB" id="A0A835MWK2"/>
<feature type="transmembrane region" description="Helical" evidence="6">
    <location>
        <begin position="598"/>
        <end position="628"/>
    </location>
</feature>
<feature type="transmembrane region" description="Helical" evidence="6">
    <location>
        <begin position="105"/>
        <end position="122"/>
    </location>
</feature>
<accession>A0A835MWK2</accession>
<gene>
    <name evidence="8" type="ORF">SADUNF_Sadunf11G0016300</name>
</gene>
<protein>
    <recommendedName>
        <fullName evidence="10">Sulfite exporter TauE/SafE family protein</fullName>
    </recommendedName>
</protein>
<feature type="transmembrane region" description="Helical" evidence="6">
    <location>
        <begin position="814"/>
        <end position="833"/>
    </location>
</feature>
<evidence type="ECO:0000256" key="1">
    <source>
        <dbReference type="ARBA" id="ARBA00004141"/>
    </source>
</evidence>
<dbReference type="PANTHER" id="PTHR14255">
    <property type="entry name" value="CEREBLON"/>
    <property type="match status" value="1"/>
</dbReference>
<dbReference type="PANTHER" id="PTHR14255:SF3">
    <property type="entry name" value="SULFITE EXPORTER TAUE_SAFE FAMILY PROTEIN 5-RELATED"/>
    <property type="match status" value="1"/>
</dbReference>
<dbReference type="GO" id="GO:0016020">
    <property type="term" value="C:membrane"/>
    <property type="evidence" value="ECO:0007669"/>
    <property type="project" value="UniProtKB-SubCell"/>
</dbReference>
<evidence type="ECO:0000313" key="8">
    <source>
        <dbReference type="EMBL" id="KAF9672203.1"/>
    </source>
</evidence>
<feature type="transmembrane region" description="Helical" evidence="6">
    <location>
        <begin position="66"/>
        <end position="93"/>
    </location>
</feature>
<evidence type="ECO:0000256" key="6">
    <source>
        <dbReference type="SAM" id="Phobius"/>
    </source>
</evidence>
<comment type="subcellular location">
    <subcellularLocation>
        <location evidence="1">Membrane</location>
        <topology evidence="1">Multi-pass membrane protein</topology>
    </subcellularLocation>
</comment>
<feature type="transmembrane region" description="Helical" evidence="6">
    <location>
        <begin position="747"/>
        <end position="772"/>
    </location>
</feature>
<organism evidence="8 9">
    <name type="scientific">Salix dunnii</name>
    <dbReference type="NCBI Taxonomy" id="1413687"/>
    <lineage>
        <taxon>Eukaryota</taxon>
        <taxon>Viridiplantae</taxon>
        <taxon>Streptophyta</taxon>
        <taxon>Embryophyta</taxon>
        <taxon>Tracheophyta</taxon>
        <taxon>Spermatophyta</taxon>
        <taxon>Magnoliopsida</taxon>
        <taxon>eudicotyledons</taxon>
        <taxon>Gunneridae</taxon>
        <taxon>Pentapetalae</taxon>
        <taxon>rosids</taxon>
        <taxon>fabids</taxon>
        <taxon>Malpighiales</taxon>
        <taxon>Salicaceae</taxon>
        <taxon>Saliceae</taxon>
        <taxon>Salix</taxon>
    </lineage>
</organism>
<evidence type="ECO:0000256" key="3">
    <source>
        <dbReference type="ARBA" id="ARBA00022692"/>
    </source>
</evidence>
<keyword evidence="7" id="KW-0732">Signal</keyword>
<sequence>MKANTIRKWLTAALAILIALSQSRAEETRPFSNNLKIDLFLERIDRWSHHQMQSQDTGLNIAPSMVIAGVLCFIAASISSAGGIGGGGLYIPILTIVASLDLKTASSFSAFMVTGGSVANVMCNMFTRSAKFGGQTVVDYDIAILSEPFMLLGVSAGVICNLVFPEWLVTILFAVFLACSTFKTCQNGIFHWNLESEEVNRNGCGNLENGLVENETSAKESEEVMSVKEPLLGAELTSSVLRFPWMKVGILVIIWVSFSIISLLRGNRYGEGIIPMESCGFVYWVVSSLQIPLAIIFTVWILYRKESCHHQTINQQGMEDLTGAGTSNKLFFPVMALLAGMLGGLFGIGGGMLISPLLLQVGIAPEITAATCSFMVFFSSSMSALQYLLLGMEHVDASIILSVICFVASLLGLVVVQRAIVKYGRASMIVFSVSTVMALSTVLMTSFGALNANTILTWLTTAQAILIDLSKSGAEETRPFSNNLKTDLVLERIDRWSHHQMQSQETGLNIAPSMVIAGVLCFLAASISSAGGIGGGGLYIPILTIVASLDLKTASSFTAFMVTGGSVANVMCNMFTRSAKFGGQTVVDYDIAILSEPFMLLGVSVGVICNLVFPEWLVTILFAVFLAWSTFKTCQKGSEEVRSVKEPLLGAELTSSVVRFPWMKVGILVIIWFSFSIISLLRGNRYGEGIIPMESCGFVYWVVSSLQIPLAIIFTAWILYRKESCHHQTINQQGMEDLTGAGTSNKLFFPVMALLAGMLGGLFGIGGGMLISPLLLHVGIAPEITAATCSFMVFFSSSMSALQYLLLGMEHVEASIILAVICFVASLLGLLVVQRVIVKYGRASMIVFSVSTVMALSTVLMTSFGALNVWRDYISGRNMGFKLPC</sequence>
<feature type="signal peptide" evidence="7">
    <location>
        <begin position="1"/>
        <end position="25"/>
    </location>
</feature>
<feature type="transmembrane region" description="Helical" evidence="6">
    <location>
        <begin position="428"/>
        <end position="450"/>
    </location>
</feature>
<comment type="caution">
    <text evidence="8">The sequence shown here is derived from an EMBL/GenBank/DDBJ whole genome shotgun (WGS) entry which is preliminary data.</text>
</comment>
<feature type="transmembrane region" description="Helical" evidence="6">
    <location>
        <begin position="281"/>
        <end position="303"/>
    </location>
</feature>
<feature type="transmembrane region" description="Helical" evidence="6">
    <location>
        <begin position="665"/>
        <end position="683"/>
    </location>
</feature>
<dbReference type="OrthoDB" id="434519at2759"/>
<evidence type="ECO:0000256" key="7">
    <source>
        <dbReference type="SAM" id="SignalP"/>
    </source>
</evidence>
<feature type="transmembrane region" description="Helical" evidence="6">
    <location>
        <begin position="557"/>
        <end position="578"/>
    </location>
</feature>
<evidence type="ECO:0000256" key="4">
    <source>
        <dbReference type="ARBA" id="ARBA00022989"/>
    </source>
</evidence>
<evidence type="ECO:0000256" key="2">
    <source>
        <dbReference type="ARBA" id="ARBA00009142"/>
    </source>
</evidence>
<dbReference type="Proteomes" id="UP000657918">
    <property type="component" value="Chromosome 11"/>
</dbReference>
<feature type="transmembrane region" description="Helical" evidence="6">
    <location>
        <begin position="698"/>
        <end position="720"/>
    </location>
</feature>
<keyword evidence="5 6" id="KW-0472">Membrane</keyword>